<gene>
    <name evidence="1" type="ORF">GCM10009682_25190</name>
</gene>
<name>A0ABN2LXT0_9ACTN</name>
<dbReference type="EMBL" id="BAAALT010000064">
    <property type="protein sequence ID" value="GAA1802312.1"/>
    <property type="molecule type" value="Genomic_DNA"/>
</dbReference>
<organism evidence="1 2">
    <name type="scientific">Luedemannella flava</name>
    <dbReference type="NCBI Taxonomy" id="349316"/>
    <lineage>
        <taxon>Bacteria</taxon>
        <taxon>Bacillati</taxon>
        <taxon>Actinomycetota</taxon>
        <taxon>Actinomycetes</taxon>
        <taxon>Micromonosporales</taxon>
        <taxon>Micromonosporaceae</taxon>
        <taxon>Luedemannella</taxon>
    </lineage>
</organism>
<protein>
    <recommendedName>
        <fullName evidence="3">DUF3558 domain-containing protein</fullName>
    </recommendedName>
</protein>
<dbReference type="Pfam" id="PF12079">
    <property type="entry name" value="DUF3558"/>
    <property type="match status" value="1"/>
</dbReference>
<reference evidence="2" key="1">
    <citation type="journal article" date="2019" name="Int. J. Syst. Evol. Microbiol.">
        <title>The Global Catalogue of Microorganisms (GCM) 10K type strain sequencing project: providing services to taxonomists for standard genome sequencing and annotation.</title>
        <authorList>
            <consortium name="The Broad Institute Genomics Platform"/>
            <consortium name="The Broad Institute Genome Sequencing Center for Infectious Disease"/>
            <person name="Wu L."/>
            <person name="Ma J."/>
        </authorList>
    </citation>
    <scope>NUCLEOTIDE SEQUENCE [LARGE SCALE GENOMIC DNA]</scope>
    <source>
        <strain evidence="2">JCM 13250</strain>
    </source>
</reference>
<keyword evidence="2" id="KW-1185">Reference proteome</keyword>
<accession>A0ABN2LXT0</accession>
<comment type="caution">
    <text evidence="1">The sequence shown here is derived from an EMBL/GenBank/DDBJ whole genome shotgun (WGS) entry which is preliminary data.</text>
</comment>
<dbReference type="Proteomes" id="UP001500218">
    <property type="component" value="Unassembled WGS sequence"/>
</dbReference>
<sequence>MLALLGSLSLAACKSPGDGRVANPFARATASPPGSTTAAALPDLCALLSRAEVADAAGTDIPFHRAERGQNYIACAYHHGADRTSAAIYVQYQTGTAGSVDVTAAGAETTVSGMRARWQERGAKLMVAVDRDLLIVNLGISTKRVREGDPRALAVELAERVLVDLL</sequence>
<dbReference type="InterPro" id="IPR024520">
    <property type="entry name" value="DUF3558"/>
</dbReference>
<evidence type="ECO:0000313" key="1">
    <source>
        <dbReference type="EMBL" id="GAA1802312.1"/>
    </source>
</evidence>
<proteinExistence type="predicted"/>
<evidence type="ECO:0008006" key="3">
    <source>
        <dbReference type="Google" id="ProtNLM"/>
    </source>
</evidence>
<evidence type="ECO:0000313" key="2">
    <source>
        <dbReference type="Proteomes" id="UP001500218"/>
    </source>
</evidence>